<dbReference type="AlphaFoldDB" id="A0A3B0XIT5"/>
<accession>A0A3B0XIT5</accession>
<name>A0A3B0XIT5_9ZZZZ</name>
<evidence type="ECO:0000313" key="1">
    <source>
        <dbReference type="EMBL" id="VAW63007.1"/>
    </source>
</evidence>
<gene>
    <name evidence="1" type="ORF">MNBD_GAMMA08-1156</name>
</gene>
<reference evidence="1" key="1">
    <citation type="submission" date="2018-06" db="EMBL/GenBank/DDBJ databases">
        <authorList>
            <person name="Zhirakovskaya E."/>
        </authorList>
    </citation>
    <scope>NUCLEOTIDE SEQUENCE</scope>
</reference>
<protein>
    <submittedName>
        <fullName evidence="1">Uncharacterized protein</fullName>
    </submittedName>
</protein>
<proteinExistence type="predicted"/>
<dbReference type="EMBL" id="UOFH01000234">
    <property type="protein sequence ID" value="VAW63007.1"/>
    <property type="molecule type" value="Genomic_DNA"/>
</dbReference>
<sequence length="94" mass="10804">MKIKKVILTALLMQFITGVLCSPVFAVYPGTFDYNNETAYIIERPKQGKEILLYVDFKNETNELINPKIVIKICTAKYMQQISRKLPSCIQKTT</sequence>
<organism evidence="1">
    <name type="scientific">hydrothermal vent metagenome</name>
    <dbReference type="NCBI Taxonomy" id="652676"/>
    <lineage>
        <taxon>unclassified sequences</taxon>
        <taxon>metagenomes</taxon>
        <taxon>ecological metagenomes</taxon>
    </lineage>
</organism>